<name>A0A381WQW3_9ZZZZ</name>
<organism evidence="1">
    <name type="scientific">marine metagenome</name>
    <dbReference type="NCBI Taxonomy" id="408172"/>
    <lineage>
        <taxon>unclassified sequences</taxon>
        <taxon>metagenomes</taxon>
        <taxon>ecological metagenomes</taxon>
    </lineage>
</organism>
<proteinExistence type="predicted"/>
<feature type="non-terminal residue" evidence="1">
    <location>
        <position position="31"/>
    </location>
</feature>
<gene>
    <name evidence="1" type="ORF">METZ01_LOCUS107738</name>
</gene>
<evidence type="ECO:0000313" key="1">
    <source>
        <dbReference type="EMBL" id="SVA54884.1"/>
    </source>
</evidence>
<dbReference type="EMBL" id="UINC01012586">
    <property type="protein sequence ID" value="SVA54884.1"/>
    <property type="molecule type" value="Genomic_DNA"/>
</dbReference>
<feature type="non-terminal residue" evidence="1">
    <location>
        <position position="1"/>
    </location>
</feature>
<dbReference type="AlphaFoldDB" id="A0A381WQW3"/>
<reference evidence="1" key="1">
    <citation type="submission" date="2018-05" db="EMBL/GenBank/DDBJ databases">
        <authorList>
            <person name="Lanie J.A."/>
            <person name="Ng W.-L."/>
            <person name="Kazmierczak K.M."/>
            <person name="Andrzejewski T.M."/>
            <person name="Davidsen T.M."/>
            <person name="Wayne K.J."/>
            <person name="Tettelin H."/>
            <person name="Glass J.I."/>
            <person name="Rusch D."/>
            <person name="Podicherti R."/>
            <person name="Tsui H.-C.T."/>
            <person name="Winkler M.E."/>
        </authorList>
    </citation>
    <scope>NUCLEOTIDE SEQUENCE</scope>
</reference>
<accession>A0A381WQW3</accession>
<protein>
    <submittedName>
        <fullName evidence="1">Uncharacterized protein</fullName>
    </submittedName>
</protein>
<sequence>QKSDKFNTFKHLNPALVCLEWTGRDRKGLQL</sequence>